<dbReference type="AlphaFoldDB" id="A0A6N9PZP6"/>
<keyword evidence="4" id="KW-1185">Reference proteome</keyword>
<dbReference type="OrthoDB" id="9789407at2"/>
<accession>A0A6N9PZP6</accession>
<comment type="caution">
    <text evidence="3">The sequence shown here is derived from an EMBL/GenBank/DDBJ whole genome shotgun (WGS) entry which is preliminary data.</text>
</comment>
<evidence type="ECO:0000256" key="1">
    <source>
        <dbReference type="ARBA" id="ARBA00044755"/>
    </source>
</evidence>
<evidence type="ECO:0000313" key="3">
    <source>
        <dbReference type="EMBL" id="NBI28467.1"/>
    </source>
</evidence>
<dbReference type="Proteomes" id="UP000448943">
    <property type="component" value="Unassembled WGS sequence"/>
</dbReference>
<feature type="compositionally biased region" description="Basic and acidic residues" evidence="2">
    <location>
        <begin position="116"/>
        <end position="128"/>
    </location>
</feature>
<sequence>MDPNKTDTLIGEGSYFDGNIKSEASIRIDGKIVGDIHCEGDVIIGENGVAVSNITARNTTVVGKIEGNVETKKLQISSTGKVHGNISISILSIEDGGKFEGSSKMIADQSTTDIQSEIKQDKKKNVPA</sequence>
<reference evidence="3 4" key="1">
    <citation type="submission" date="2019-01" db="EMBL/GenBank/DDBJ databases">
        <title>Chengkuizengella sp. nov., isolated from deep-sea sediment of East Pacific Ocean.</title>
        <authorList>
            <person name="Yang J."/>
            <person name="Lai Q."/>
            <person name="Shao Z."/>
        </authorList>
    </citation>
    <scope>NUCLEOTIDE SEQUENCE [LARGE SCALE GENOMIC DNA]</scope>
    <source>
        <strain evidence="3 4">YPA3-1-1</strain>
    </source>
</reference>
<dbReference type="PANTHER" id="PTHR35024:SF4">
    <property type="entry name" value="POLYMER-FORMING CYTOSKELETAL PROTEIN"/>
    <property type="match status" value="1"/>
</dbReference>
<protein>
    <submittedName>
        <fullName evidence="3">Polymer-forming cytoskeletal protein</fullName>
    </submittedName>
</protein>
<feature type="region of interest" description="Disordered" evidence="2">
    <location>
        <begin position="109"/>
        <end position="128"/>
    </location>
</feature>
<evidence type="ECO:0000256" key="2">
    <source>
        <dbReference type="SAM" id="MobiDB-lite"/>
    </source>
</evidence>
<name>A0A6N9PZP6_9BACL</name>
<dbReference type="EMBL" id="SIJB01000014">
    <property type="protein sequence ID" value="NBI28467.1"/>
    <property type="molecule type" value="Genomic_DNA"/>
</dbReference>
<dbReference type="PANTHER" id="PTHR35024">
    <property type="entry name" value="HYPOTHETICAL CYTOSOLIC PROTEIN"/>
    <property type="match status" value="1"/>
</dbReference>
<evidence type="ECO:0000313" key="4">
    <source>
        <dbReference type="Proteomes" id="UP000448943"/>
    </source>
</evidence>
<proteinExistence type="inferred from homology"/>
<comment type="similarity">
    <text evidence="1">Belongs to the bactofilin family.</text>
</comment>
<dbReference type="InterPro" id="IPR007607">
    <property type="entry name" value="BacA/B"/>
</dbReference>
<gene>
    <name evidence="3" type="ORF">ERL59_05815</name>
</gene>
<dbReference type="Pfam" id="PF04519">
    <property type="entry name" value="Bactofilin"/>
    <property type="match status" value="1"/>
</dbReference>
<organism evidence="3 4">
    <name type="scientific">Chengkuizengella marina</name>
    <dbReference type="NCBI Taxonomy" id="2507566"/>
    <lineage>
        <taxon>Bacteria</taxon>
        <taxon>Bacillati</taxon>
        <taxon>Bacillota</taxon>
        <taxon>Bacilli</taxon>
        <taxon>Bacillales</taxon>
        <taxon>Paenibacillaceae</taxon>
        <taxon>Chengkuizengella</taxon>
    </lineage>
</organism>